<dbReference type="KEGG" id="rid:RIdsm_01845"/>
<evidence type="ECO:0000256" key="3">
    <source>
        <dbReference type="ARBA" id="ARBA00022741"/>
    </source>
</evidence>
<evidence type="ECO:0000256" key="6">
    <source>
        <dbReference type="ARBA" id="ARBA00023277"/>
    </source>
</evidence>
<evidence type="ECO:0000256" key="2">
    <source>
        <dbReference type="ARBA" id="ARBA00022679"/>
    </source>
</evidence>
<evidence type="ECO:0000256" key="12">
    <source>
        <dbReference type="ARBA" id="ARBA00067931"/>
    </source>
</evidence>
<dbReference type="InterPro" id="IPR050306">
    <property type="entry name" value="PfkB_Carbo_kinase"/>
</dbReference>
<evidence type="ECO:0000313" key="17">
    <source>
        <dbReference type="Proteomes" id="UP000325785"/>
    </source>
</evidence>
<dbReference type="Proteomes" id="UP000325785">
    <property type="component" value="Chromosome"/>
</dbReference>
<dbReference type="FunFam" id="3.40.1190.20:FF:000011">
    <property type="entry name" value="2-dehydro-3-deoxygluconokinase, putative"/>
    <property type="match status" value="1"/>
</dbReference>
<dbReference type="GO" id="GO:0019698">
    <property type="term" value="P:D-galacturonate catabolic process"/>
    <property type="evidence" value="ECO:0007669"/>
    <property type="project" value="TreeGrafter"/>
</dbReference>
<evidence type="ECO:0000256" key="10">
    <source>
        <dbReference type="ARBA" id="ARBA00054997"/>
    </source>
</evidence>
<sequence length="305" mass="32629">MSRSFLALGECMVEMADAGGGLYRRGFAGDTFNTAWYARRLLPEEWSVGYGSCIGTDAVSAEMCAFMEGEGIDTSALRRLEHRTVGLYMISLENGERSFSYWRSQSAARAVADDPAWLADVLAGRDILYFSGITLAILTAEARRVLCDALGRARAGGALVAFDTNLRERLWETPEAMREGLTMGASVADVVLPSFDEEQRAFGDSAPEETIARYRACGAKIVPVKNGGGDLTLWDDKGTRTLPAARFESVVDTTAAGDSFGAAFLAGMAAGRSVDDAARGAMALAARVIQFRGALVPQIFEGGET</sequence>
<evidence type="ECO:0000256" key="8">
    <source>
        <dbReference type="ARBA" id="ARBA00044254"/>
    </source>
</evidence>
<dbReference type="GO" id="GO:0005829">
    <property type="term" value="C:cytosol"/>
    <property type="evidence" value="ECO:0007669"/>
    <property type="project" value="TreeGrafter"/>
</dbReference>
<dbReference type="GO" id="GO:0042840">
    <property type="term" value="P:D-glucuronate catabolic process"/>
    <property type="evidence" value="ECO:0007669"/>
    <property type="project" value="TreeGrafter"/>
</dbReference>
<evidence type="ECO:0000256" key="7">
    <source>
        <dbReference type="ARBA" id="ARBA00043951"/>
    </source>
</evidence>
<name>A0A5P3AA34_9RHOB</name>
<dbReference type="EC" id="2.7.1.45" evidence="11"/>
<dbReference type="Pfam" id="PF00294">
    <property type="entry name" value="PfkB"/>
    <property type="match status" value="1"/>
</dbReference>
<dbReference type="InterPro" id="IPR011611">
    <property type="entry name" value="PfkB_dom"/>
</dbReference>
<dbReference type="AlphaFoldDB" id="A0A5P3AA34"/>
<dbReference type="Gene3D" id="3.40.1190.20">
    <property type="match status" value="1"/>
</dbReference>
<keyword evidence="2 16" id="KW-0808">Transferase</keyword>
<dbReference type="PROSITE" id="PS00584">
    <property type="entry name" value="PFKB_KINASES_2"/>
    <property type="match status" value="1"/>
</dbReference>
<dbReference type="GO" id="GO:0008673">
    <property type="term" value="F:2-dehydro-3-deoxygluconokinase activity"/>
    <property type="evidence" value="ECO:0007669"/>
    <property type="project" value="UniProtKB-EC"/>
</dbReference>
<proteinExistence type="inferred from homology"/>
<dbReference type="EMBL" id="CP031598">
    <property type="protein sequence ID" value="QEW26051.1"/>
    <property type="molecule type" value="Genomic_DNA"/>
</dbReference>
<dbReference type="SUPFAM" id="SSF53613">
    <property type="entry name" value="Ribokinase-like"/>
    <property type="match status" value="1"/>
</dbReference>
<keyword evidence="3" id="KW-0547">Nucleotide-binding</keyword>
<keyword evidence="6" id="KW-0119">Carbohydrate metabolism</keyword>
<keyword evidence="4 16" id="KW-0418">Kinase</keyword>
<dbReference type="InterPro" id="IPR002173">
    <property type="entry name" value="Carboh/pur_kinase_PfkB_CS"/>
</dbReference>
<evidence type="ECO:0000313" key="16">
    <source>
        <dbReference type="EMBL" id="QEW26051.1"/>
    </source>
</evidence>
<evidence type="ECO:0000256" key="14">
    <source>
        <dbReference type="ARBA" id="ARBA00080545"/>
    </source>
</evidence>
<comment type="function">
    <text evidence="10">Catalyzes the phosphorylation of 2-keto-3-deoxygluconate (KDG) to produce 2-keto-3-deoxy-6-phosphogluconate (KDPG).</text>
</comment>
<dbReference type="PANTHER" id="PTHR43085">
    <property type="entry name" value="HEXOKINASE FAMILY MEMBER"/>
    <property type="match status" value="1"/>
</dbReference>
<dbReference type="InterPro" id="IPR029056">
    <property type="entry name" value="Ribokinase-like"/>
</dbReference>
<dbReference type="GO" id="GO:0006974">
    <property type="term" value="P:DNA damage response"/>
    <property type="evidence" value="ECO:0007669"/>
    <property type="project" value="TreeGrafter"/>
</dbReference>
<evidence type="ECO:0000256" key="11">
    <source>
        <dbReference type="ARBA" id="ARBA00066369"/>
    </source>
</evidence>
<dbReference type="CDD" id="cd01166">
    <property type="entry name" value="KdgK"/>
    <property type="match status" value="1"/>
</dbReference>
<comment type="similarity">
    <text evidence="1">Belongs to the carbohydrate kinase PfkB family.</text>
</comment>
<comment type="catalytic activity">
    <reaction evidence="9">
        <text>2-dehydro-3-deoxy-D-gluconate + ATP = 2-dehydro-3-deoxy-6-phospho-D-gluconate + ADP + H(+)</text>
        <dbReference type="Rhea" id="RHEA:14797"/>
        <dbReference type="ChEBI" id="CHEBI:15378"/>
        <dbReference type="ChEBI" id="CHEBI:30616"/>
        <dbReference type="ChEBI" id="CHEBI:57569"/>
        <dbReference type="ChEBI" id="CHEBI:57990"/>
        <dbReference type="ChEBI" id="CHEBI:456216"/>
        <dbReference type="EC" id="2.7.1.45"/>
    </reaction>
</comment>
<evidence type="ECO:0000259" key="15">
    <source>
        <dbReference type="Pfam" id="PF00294"/>
    </source>
</evidence>
<protein>
    <recommendedName>
        <fullName evidence="12">2-dehydro-3-deoxygluconokinase</fullName>
        <ecNumber evidence="11">2.7.1.45</ecNumber>
    </recommendedName>
    <alternativeName>
        <fullName evidence="13">2-keto-3-deoxygluconokinase</fullName>
    </alternativeName>
    <alternativeName>
        <fullName evidence="14">3-deoxy-2-oxo-D-gluconate kinase</fullName>
    </alternativeName>
    <alternativeName>
        <fullName evidence="8">KDG kinase</fullName>
    </alternativeName>
</protein>
<organism evidence="16 17">
    <name type="scientific">Roseovarius indicus</name>
    <dbReference type="NCBI Taxonomy" id="540747"/>
    <lineage>
        <taxon>Bacteria</taxon>
        <taxon>Pseudomonadati</taxon>
        <taxon>Pseudomonadota</taxon>
        <taxon>Alphaproteobacteria</taxon>
        <taxon>Rhodobacterales</taxon>
        <taxon>Roseobacteraceae</taxon>
        <taxon>Roseovarius</taxon>
    </lineage>
</organism>
<evidence type="ECO:0000256" key="4">
    <source>
        <dbReference type="ARBA" id="ARBA00022777"/>
    </source>
</evidence>
<keyword evidence="5" id="KW-0067">ATP-binding</keyword>
<dbReference type="PANTHER" id="PTHR43085:SF15">
    <property type="entry name" value="2-DEHYDRO-3-DEOXYGLUCONOKINASE"/>
    <property type="match status" value="1"/>
</dbReference>
<evidence type="ECO:0000256" key="9">
    <source>
        <dbReference type="ARBA" id="ARBA00050729"/>
    </source>
</evidence>
<feature type="domain" description="Carbohydrate kinase PfkB" evidence="15">
    <location>
        <begin position="24"/>
        <end position="294"/>
    </location>
</feature>
<reference evidence="16 17" key="1">
    <citation type="submission" date="2018-08" db="EMBL/GenBank/DDBJ databases">
        <title>Genetic Globetrotter - A new plasmid hitch-hiking vast phylogenetic and geographic distances.</title>
        <authorList>
            <person name="Vollmers J."/>
            <person name="Petersen J."/>
        </authorList>
    </citation>
    <scope>NUCLEOTIDE SEQUENCE [LARGE SCALE GENOMIC DNA]</scope>
    <source>
        <strain evidence="16 17">DSM 26383</strain>
    </source>
</reference>
<evidence type="ECO:0000256" key="13">
    <source>
        <dbReference type="ARBA" id="ARBA00075711"/>
    </source>
</evidence>
<comment type="pathway">
    <text evidence="7">Carbohydrate acid metabolism; 2-dehydro-3-deoxy-D-gluconate degradation; D-glyceraldehyde 3-phosphate and pyruvate from 2-dehydro-3-deoxy-D-gluconate: step 1/2.</text>
</comment>
<dbReference type="GO" id="GO:0005524">
    <property type="term" value="F:ATP binding"/>
    <property type="evidence" value="ECO:0007669"/>
    <property type="project" value="UniProtKB-KW"/>
</dbReference>
<evidence type="ECO:0000256" key="5">
    <source>
        <dbReference type="ARBA" id="ARBA00022840"/>
    </source>
</evidence>
<gene>
    <name evidence="16" type="primary">kdgK</name>
    <name evidence="16" type="ORF">RIdsm_01845</name>
</gene>
<accession>A0A5P3AA34</accession>
<evidence type="ECO:0000256" key="1">
    <source>
        <dbReference type="ARBA" id="ARBA00010688"/>
    </source>
</evidence>